<dbReference type="EMBL" id="CP002364">
    <property type="protein sequence ID" value="ADW19062.1"/>
    <property type="molecule type" value="Genomic_DNA"/>
</dbReference>
<dbReference type="RefSeq" id="WP_015725587.1">
    <property type="nucleotide sequence ID" value="NC_014972.1"/>
</dbReference>
<evidence type="ECO:0000256" key="2">
    <source>
        <dbReference type="ARBA" id="ARBA00022618"/>
    </source>
</evidence>
<evidence type="ECO:0000256" key="5">
    <source>
        <dbReference type="ARBA" id="ARBA00023136"/>
    </source>
</evidence>
<dbReference type="KEGG" id="dpr:Despr_2929"/>
<protein>
    <submittedName>
        <fullName evidence="9">Septum formation initiator</fullName>
    </submittedName>
</protein>
<name>A0A7U4DQI5_DESPD</name>
<dbReference type="Pfam" id="PF04977">
    <property type="entry name" value="DivIC"/>
    <property type="match status" value="1"/>
</dbReference>
<evidence type="ECO:0000256" key="7">
    <source>
        <dbReference type="SAM" id="Coils"/>
    </source>
</evidence>
<evidence type="ECO:0000256" key="8">
    <source>
        <dbReference type="SAM" id="Phobius"/>
    </source>
</evidence>
<keyword evidence="2" id="KW-0132">Cell division</keyword>
<gene>
    <name evidence="9" type="ordered locus">Despr_2929</name>
</gene>
<organism evidence="9 10">
    <name type="scientific">Desulfobulbus propionicus (strain ATCC 33891 / DSM 2032 / VKM B-1956 / 1pr3)</name>
    <dbReference type="NCBI Taxonomy" id="577650"/>
    <lineage>
        <taxon>Bacteria</taxon>
        <taxon>Pseudomonadati</taxon>
        <taxon>Thermodesulfobacteriota</taxon>
        <taxon>Desulfobulbia</taxon>
        <taxon>Desulfobulbales</taxon>
        <taxon>Desulfobulbaceae</taxon>
        <taxon>Desulfobulbus</taxon>
    </lineage>
</organism>
<keyword evidence="1" id="KW-1003">Cell membrane</keyword>
<dbReference type="PANTHER" id="PTHR37485:SF1">
    <property type="entry name" value="CELL DIVISION PROTEIN FTSB"/>
    <property type="match status" value="1"/>
</dbReference>
<feature type="coiled-coil region" evidence="7">
    <location>
        <begin position="43"/>
        <end position="77"/>
    </location>
</feature>
<feature type="transmembrane region" description="Helical" evidence="8">
    <location>
        <begin position="16"/>
        <end position="35"/>
    </location>
</feature>
<keyword evidence="4 8" id="KW-1133">Transmembrane helix</keyword>
<dbReference type="InterPro" id="IPR007060">
    <property type="entry name" value="FtsL/DivIC"/>
</dbReference>
<keyword evidence="5 8" id="KW-0472">Membrane</keyword>
<evidence type="ECO:0000313" key="10">
    <source>
        <dbReference type="Proteomes" id="UP000006365"/>
    </source>
</evidence>
<keyword evidence="3 8" id="KW-0812">Transmembrane</keyword>
<evidence type="ECO:0000256" key="6">
    <source>
        <dbReference type="ARBA" id="ARBA00023306"/>
    </source>
</evidence>
<keyword evidence="10" id="KW-1185">Reference proteome</keyword>
<reference evidence="9 10" key="1">
    <citation type="journal article" date="2011" name="Stand. Genomic Sci.">
        <title>Complete genome sequence of Desulfobulbus propionicus type strain (1pr3).</title>
        <authorList>
            <person name="Pagani I."/>
            <person name="Lapidus A."/>
            <person name="Nolan M."/>
            <person name="Lucas S."/>
            <person name="Hammon N."/>
            <person name="Deshpande S."/>
            <person name="Cheng J.F."/>
            <person name="Chertkov O."/>
            <person name="Davenport K."/>
            <person name="Tapia R."/>
            <person name="Han C."/>
            <person name="Goodwin L."/>
            <person name="Pitluck S."/>
            <person name="Liolios K."/>
            <person name="Mavromatis K."/>
            <person name="Ivanova N."/>
            <person name="Mikhailova N."/>
            <person name="Pati A."/>
            <person name="Chen A."/>
            <person name="Palaniappan K."/>
            <person name="Land M."/>
            <person name="Hauser L."/>
            <person name="Chang Y.J."/>
            <person name="Jeffries C.D."/>
            <person name="Detter J.C."/>
            <person name="Brambilla E."/>
            <person name="Kannan K.P."/>
            <person name="Djao O.D."/>
            <person name="Rohde M."/>
            <person name="Pukall R."/>
            <person name="Spring S."/>
            <person name="Goker M."/>
            <person name="Sikorski J."/>
            <person name="Woyke T."/>
            <person name="Bristow J."/>
            <person name="Eisen J.A."/>
            <person name="Markowitz V."/>
            <person name="Hugenholtz P."/>
            <person name="Kyrpides N.C."/>
            <person name="Klenk H.P."/>
        </authorList>
    </citation>
    <scope>NUCLEOTIDE SEQUENCE [LARGE SCALE GENOMIC DNA]</scope>
    <source>
        <strain evidence="10">ATCC 33891 / DSM 2032 / 1pr3</strain>
    </source>
</reference>
<evidence type="ECO:0000256" key="3">
    <source>
        <dbReference type="ARBA" id="ARBA00022692"/>
    </source>
</evidence>
<accession>A0A7U4DQI5</accession>
<dbReference type="GO" id="GO:0043093">
    <property type="term" value="P:FtsZ-dependent cytokinesis"/>
    <property type="evidence" value="ECO:0007669"/>
    <property type="project" value="TreeGrafter"/>
</dbReference>
<dbReference type="InterPro" id="IPR023081">
    <property type="entry name" value="Cell_div_FtsB"/>
</dbReference>
<sequence length="108" mass="12931">MAIRNKEDDKRHDRRILWILGAVVVFFSLLWILFAPGRGFFHYRKLQQEIVTLTQENARLEAKNIELSEDIKRLQSDDTYLEEVARKKHGLLKKNETVYEFETPKKKQ</sequence>
<dbReference type="AlphaFoldDB" id="A0A7U4DQI5"/>
<dbReference type="PANTHER" id="PTHR37485">
    <property type="entry name" value="CELL DIVISION PROTEIN FTSB"/>
    <property type="match status" value="1"/>
</dbReference>
<dbReference type="Proteomes" id="UP000006365">
    <property type="component" value="Chromosome"/>
</dbReference>
<proteinExistence type="predicted"/>
<evidence type="ECO:0000256" key="4">
    <source>
        <dbReference type="ARBA" id="ARBA00022989"/>
    </source>
</evidence>
<keyword evidence="6" id="KW-0131">Cell cycle</keyword>
<evidence type="ECO:0000256" key="1">
    <source>
        <dbReference type="ARBA" id="ARBA00022475"/>
    </source>
</evidence>
<evidence type="ECO:0000313" key="9">
    <source>
        <dbReference type="EMBL" id="ADW19062.1"/>
    </source>
</evidence>
<keyword evidence="7" id="KW-0175">Coiled coil</keyword>
<dbReference type="GO" id="GO:0030428">
    <property type="term" value="C:cell septum"/>
    <property type="evidence" value="ECO:0007669"/>
    <property type="project" value="TreeGrafter"/>
</dbReference>